<dbReference type="PROSITE" id="PS50222">
    <property type="entry name" value="EF_HAND_2"/>
    <property type="match status" value="2"/>
</dbReference>
<keyword evidence="8" id="KW-1185">Reference proteome</keyword>
<dbReference type="Pfam" id="PF13202">
    <property type="entry name" value="EF-hand_5"/>
    <property type="match status" value="2"/>
</dbReference>
<gene>
    <name evidence="7" type="ORF">JRO89_XS15G0024400</name>
</gene>
<evidence type="ECO:0000313" key="7">
    <source>
        <dbReference type="EMBL" id="KAH7543816.1"/>
    </source>
</evidence>
<sequence length="358" mass="41504">MAKVVVYALLTTTFVIFLVLSPTKQHSHNYPDVGHRRLGHRFPKPIFDPLVSKMESIAKEENRLDNHTNPNNLEKDPNNSTNHQSDQVEDEFKYFSDDDGKLNITLRLMVLFPMIDFAPHDGVISFNELEAWNAQQVIDRLSYRTQNEMELLDKNGDGEISFQEYLPHFSQEEIEQNRMGHGEAGWWKKQFINADADKNGSLNFDEFYNFLNPEDCNNNDVIKEWLLGEKIKRMYHDNDGKLNFKEFLNNVYATFKSCVDIVNGAGGHVPSPEQKFEELDVNKNQLLEVGEMLPLFGCLHPGELTYAKYYTAYLMNEADDNKDGNLSLNEMLNHEDMFYSAIYDESTEADYDPFHDEL</sequence>
<dbReference type="Gene3D" id="1.10.238.10">
    <property type="entry name" value="EF-hand"/>
    <property type="match status" value="3"/>
</dbReference>
<evidence type="ECO:0000256" key="5">
    <source>
        <dbReference type="SAM" id="SignalP"/>
    </source>
</evidence>
<comment type="caution">
    <text evidence="7">The sequence shown here is derived from an EMBL/GenBank/DDBJ whole genome shotgun (WGS) entry which is preliminary data.</text>
</comment>
<feature type="compositionally biased region" description="Polar residues" evidence="4">
    <location>
        <begin position="67"/>
        <end position="85"/>
    </location>
</feature>
<feature type="signal peptide" evidence="5">
    <location>
        <begin position="1"/>
        <end position="25"/>
    </location>
</feature>
<dbReference type="PANTHER" id="PTHR10827">
    <property type="entry name" value="RETICULOCALBIN"/>
    <property type="match status" value="1"/>
</dbReference>
<dbReference type="EMBL" id="JAFEMO010000015">
    <property type="protein sequence ID" value="KAH7543816.1"/>
    <property type="molecule type" value="Genomic_DNA"/>
</dbReference>
<organism evidence="7 8">
    <name type="scientific">Xanthoceras sorbifolium</name>
    <dbReference type="NCBI Taxonomy" id="99658"/>
    <lineage>
        <taxon>Eukaryota</taxon>
        <taxon>Viridiplantae</taxon>
        <taxon>Streptophyta</taxon>
        <taxon>Embryophyta</taxon>
        <taxon>Tracheophyta</taxon>
        <taxon>Spermatophyta</taxon>
        <taxon>Magnoliopsida</taxon>
        <taxon>eudicotyledons</taxon>
        <taxon>Gunneridae</taxon>
        <taxon>Pentapetalae</taxon>
        <taxon>rosids</taxon>
        <taxon>malvids</taxon>
        <taxon>Sapindales</taxon>
        <taxon>Sapindaceae</taxon>
        <taxon>Xanthoceroideae</taxon>
        <taxon>Xanthoceras</taxon>
    </lineage>
</organism>
<dbReference type="InterPro" id="IPR002048">
    <property type="entry name" value="EF_hand_dom"/>
</dbReference>
<dbReference type="PANTHER" id="PTHR10827:SF98">
    <property type="entry name" value="45 KDA CALCIUM-BINDING PROTEIN"/>
    <property type="match status" value="1"/>
</dbReference>
<keyword evidence="3" id="KW-0106">Calcium</keyword>
<evidence type="ECO:0000259" key="6">
    <source>
        <dbReference type="PROSITE" id="PS50222"/>
    </source>
</evidence>
<dbReference type="InterPro" id="IPR011992">
    <property type="entry name" value="EF-hand-dom_pair"/>
</dbReference>
<feature type="region of interest" description="Disordered" evidence="4">
    <location>
        <begin position="62"/>
        <end position="86"/>
    </location>
</feature>
<dbReference type="InterPro" id="IPR018247">
    <property type="entry name" value="EF_Hand_1_Ca_BS"/>
</dbReference>
<evidence type="ECO:0000256" key="4">
    <source>
        <dbReference type="SAM" id="MobiDB-lite"/>
    </source>
</evidence>
<evidence type="ECO:0000256" key="3">
    <source>
        <dbReference type="ARBA" id="ARBA00022837"/>
    </source>
</evidence>
<feature type="domain" description="EF-hand" evidence="6">
    <location>
        <begin position="182"/>
        <end position="217"/>
    </location>
</feature>
<dbReference type="PROSITE" id="PS00018">
    <property type="entry name" value="EF_HAND_1"/>
    <property type="match status" value="4"/>
</dbReference>
<feature type="chain" id="PRO_5045631781" description="EF-hand domain-containing protein" evidence="5">
    <location>
        <begin position="26"/>
        <end position="358"/>
    </location>
</feature>
<keyword evidence="2" id="KW-0677">Repeat</keyword>
<protein>
    <recommendedName>
        <fullName evidence="6">EF-hand domain-containing protein</fullName>
    </recommendedName>
</protein>
<feature type="domain" description="EF-hand" evidence="6">
    <location>
        <begin position="149"/>
        <end position="175"/>
    </location>
</feature>
<keyword evidence="1" id="KW-0479">Metal-binding</keyword>
<dbReference type="SUPFAM" id="SSF47473">
    <property type="entry name" value="EF-hand"/>
    <property type="match status" value="2"/>
</dbReference>
<name>A0ABQ8H0T1_9ROSI</name>
<proteinExistence type="predicted"/>
<reference evidence="7 8" key="1">
    <citation type="submission" date="2021-02" db="EMBL/GenBank/DDBJ databases">
        <title>Plant Genome Project.</title>
        <authorList>
            <person name="Zhang R.-G."/>
        </authorList>
    </citation>
    <scope>NUCLEOTIDE SEQUENCE [LARGE SCALE GENOMIC DNA]</scope>
    <source>
        <tissue evidence="7">Leaves</tissue>
    </source>
</reference>
<evidence type="ECO:0000313" key="8">
    <source>
        <dbReference type="Proteomes" id="UP000827721"/>
    </source>
</evidence>
<dbReference type="SMART" id="SM00054">
    <property type="entry name" value="EFh"/>
    <property type="match status" value="4"/>
</dbReference>
<keyword evidence="5" id="KW-0732">Signal</keyword>
<evidence type="ECO:0000256" key="2">
    <source>
        <dbReference type="ARBA" id="ARBA00022737"/>
    </source>
</evidence>
<accession>A0ABQ8H0T1</accession>
<evidence type="ECO:0000256" key="1">
    <source>
        <dbReference type="ARBA" id="ARBA00022723"/>
    </source>
</evidence>
<dbReference type="Proteomes" id="UP000827721">
    <property type="component" value="Unassembled WGS sequence"/>
</dbReference>